<comment type="caution">
    <text evidence="6">The sequence shown here is derived from an EMBL/GenBank/DDBJ whole genome shotgun (WGS) entry which is preliminary data.</text>
</comment>
<feature type="domain" description="DUF11" evidence="2">
    <location>
        <begin position="464"/>
        <end position="577"/>
    </location>
</feature>
<dbReference type="Gene3D" id="2.60.40.10">
    <property type="entry name" value="Immunoglobulins"/>
    <property type="match status" value="1"/>
</dbReference>
<feature type="domain" description="SpaA-like prealbumin fold" evidence="3">
    <location>
        <begin position="813"/>
        <end position="867"/>
    </location>
</feature>
<accession>A0ABS6I3P2</accession>
<keyword evidence="7" id="KW-1185">Reference proteome</keyword>
<dbReference type="Gene3D" id="2.60.40.740">
    <property type="match status" value="1"/>
</dbReference>
<gene>
    <name evidence="6" type="ORF">KSW38_03090</name>
</gene>
<feature type="domain" description="DUF7927" evidence="4">
    <location>
        <begin position="643"/>
        <end position="773"/>
    </location>
</feature>
<dbReference type="Pfam" id="PF25549">
    <property type="entry name" value="DUF7927"/>
    <property type="match status" value="1"/>
</dbReference>
<dbReference type="InterPro" id="IPR001434">
    <property type="entry name" value="OmcB-like_DUF11"/>
</dbReference>
<keyword evidence="1" id="KW-0472">Membrane</keyword>
<dbReference type="InterPro" id="IPR047589">
    <property type="entry name" value="DUF11_rpt"/>
</dbReference>
<dbReference type="Pfam" id="PF17802">
    <property type="entry name" value="SpaA"/>
    <property type="match status" value="1"/>
</dbReference>
<protein>
    <submittedName>
        <fullName evidence="6">DUF11 domain-containing protein</fullName>
    </submittedName>
</protein>
<evidence type="ECO:0000259" key="3">
    <source>
        <dbReference type="Pfam" id="PF17802"/>
    </source>
</evidence>
<dbReference type="InterPro" id="IPR057693">
    <property type="entry name" value="DUF7933"/>
</dbReference>
<dbReference type="Pfam" id="PF25564">
    <property type="entry name" value="DUF7933"/>
    <property type="match status" value="1"/>
</dbReference>
<evidence type="ECO:0000259" key="5">
    <source>
        <dbReference type="Pfam" id="PF25564"/>
    </source>
</evidence>
<keyword evidence="1" id="KW-1133">Transmembrane helix</keyword>
<name>A0ABS6I3P2_9MICC</name>
<dbReference type="NCBIfam" id="TIGR01451">
    <property type="entry name" value="B_ant_repeat"/>
    <property type="match status" value="1"/>
</dbReference>
<evidence type="ECO:0000256" key="1">
    <source>
        <dbReference type="SAM" id="Phobius"/>
    </source>
</evidence>
<organism evidence="6 7">
    <name type="scientific">Paenarthrobacter aromaticivorans</name>
    <dbReference type="NCBI Taxonomy" id="2849150"/>
    <lineage>
        <taxon>Bacteria</taxon>
        <taxon>Bacillati</taxon>
        <taxon>Actinomycetota</taxon>
        <taxon>Actinomycetes</taxon>
        <taxon>Micrococcales</taxon>
        <taxon>Micrococcaceae</taxon>
        <taxon>Paenarthrobacter</taxon>
    </lineage>
</organism>
<evidence type="ECO:0000259" key="2">
    <source>
        <dbReference type="Pfam" id="PF01345"/>
    </source>
</evidence>
<feature type="domain" description="DUF7933" evidence="5">
    <location>
        <begin position="329"/>
        <end position="429"/>
    </location>
</feature>
<dbReference type="InterPro" id="IPR041033">
    <property type="entry name" value="SpaA_PFL_dom_1"/>
</dbReference>
<dbReference type="InterPro" id="IPR013783">
    <property type="entry name" value="Ig-like_fold"/>
</dbReference>
<dbReference type="Pfam" id="PF01345">
    <property type="entry name" value="DUF11"/>
    <property type="match status" value="1"/>
</dbReference>
<keyword evidence="1" id="KW-0812">Transmembrane</keyword>
<evidence type="ECO:0000313" key="6">
    <source>
        <dbReference type="EMBL" id="MBU8865281.1"/>
    </source>
</evidence>
<feature type="transmembrane region" description="Helical" evidence="1">
    <location>
        <begin position="914"/>
        <end position="933"/>
    </location>
</feature>
<reference evidence="6 7" key="1">
    <citation type="submission" date="2021-06" db="EMBL/GenBank/DDBJ databases">
        <authorList>
            <person name="Jeong J.W."/>
        </authorList>
    </citation>
    <scope>NUCLEOTIDE SEQUENCE [LARGE SCALE GENOMIC DNA]</scope>
    <source>
        <strain evidence="6 7">MMS21-TAE1-1</strain>
    </source>
</reference>
<sequence>MRQPPPQSHRPSGLARRRSMVGLLASVLLVLANVTTLCIVGASTPVAAAPGTPGVTQAPAVVFLENFENGMTNLATGAKSYTTTNGAAQYIGVGGRTYTGSPQWINGERCNGVILSYNNSLAPAWASTPALTNKCSTVAGVQSYNGIRTLARGMGMYTGAGDNEHIVSGYTECVLDALGNTSSCDVIGSGPTNGVMFQTTAQIPVTAGHFYTFGVDTVYGNCADPANTATQASDPQYQFQLVNAAGTATNVGGVLNGCRPSSSRQQFTVNRPLAVGPNTTMTAYTSSLVANAPFQYNSSTLGIKMFNASGVTNGNDGGFDNIKLLDVTPQLDKAFSPASIVQGQSTTLTYTVTNTSDLLAKNGWHFVDNIPAGLTASGPLGGTCVRTASSVTAGTVDVTGNLAAGSASCTITVSVTSNTPGVYNNSGCVANNGTAIADCTNNFPTITGLNPPGTAPLTVRPLVDLSIAKDDNLDAYIPGQPITYTVTVHNNGPSDAINAAFTDPLPSSIQGATWTCAVTVPGTATLPPTGPTACSATGSGSVSDTVRINTGGTIKYTVTGTVALGTTGTIVNTAKIVPAAQTSVPNMPGGGPNPVPGSTTSVPTVDPGCPPSPGAGCSASVSTPVSPEWTIKKTATVNGTVPANQSVSPGQTIVYTVTATSTRGQIDSVVLKDDLGNVLDDATFVPGSATLTIGTGSPVVVANPAAPSTMLSTAPFTLPAGQTATLTYSVVVKAGAWNAQLVNVVTGTSTTTPPLTCAPSSGGAPGPDCTTTHRTPAKVLIEKTGESSGGTWVPMAGSAWAVHADSGGAPGAVLASPAVTAVTGQTGRFQIEGIQPGTYWLEETMAPAGFSLLAEPVQFTIAPNGAVTLGQGSLGQGSGGGVVTSTDADGDGIYLLTVRDVPALKLPESGGIGWWPFTTAGSALLLGALAVAIQGRRRQQSI</sequence>
<dbReference type="InterPro" id="IPR057687">
    <property type="entry name" value="DUF7927"/>
</dbReference>
<dbReference type="SUPFAM" id="SSF49478">
    <property type="entry name" value="Cna protein B-type domain"/>
    <property type="match status" value="1"/>
</dbReference>
<dbReference type="Proteomes" id="UP000824166">
    <property type="component" value="Unassembled WGS sequence"/>
</dbReference>
<evidence type="ECO:0000259" key="4">
    <source>
        <dbReference type="Pfam" id="PF25549"/>
    </source>
</evidence>
<proteinExistence type="predicted"/>
<dbReference type="EMBL" id="JAHOPC010000001">
    <property type="protein sequence ID" value="MBU8865281.1"/>
    <property type="molecule type" value="Genomic_DNA"/>
</dbReference>
<evidence type="ECO:0000313" key="7">
    <source>
        <dbReference type="Proteomes" id="UP000824166"/>
    </source>
</evidence>